<evidence type="ECO:0000256" key="4">
    <source>
        <dbReference type="ARBA" id="ARBA00022679"/>
    </source>
</evidence>
<feature type="domain" description="L,D-TPase catalytic" evidence="11">
    <location>
        <begin position="125"/>
        <end position="264"/>
    </location>
</feature>
<keyword evidence="8 9" id="KW-0961">Cell wall biogenesis/degradation</keyword>
<keyword evidence="7 9" id="KW-0573">Peptidoglycan synthesis</keyword>
<dbReference type="InterPro" id="IPR038063">
    <property type="entry name" value="Transpep_catalytic_dom"/>
</dbReference>
<evidence type="ECO:0000256" key="2">
    <source>
        <dbReference type="ARBA" id="ARBA00005992"/>
    </source>
</evidence>
<dbReference type="AlphaFoldDB" id="A0A1H9RCH8"/>
<dbReference type="EMBL" id="FOGS01000002">
    <property type="protein sequence ID" value="SER70631.1"/>
    <property type="molecule type" value="Genomic_DNA"/>
</dbReference>
<proteinExistence type="inferred from homology"/>
<dbReference type="PANTHER" id="PTHR30582:SF24">
    <property type="entry name" value="L,D-TRANSPEPTIDASE ERFK_SRFK-RELATED"/>
    <property type="match status" value="1"/>
</dbReference>
<evidence type="ECO:0000256" key="8">
    <source>
        <dbReference type="ARBA" id="ARBA00023316"/>
    </source>
</evidence>
<evidence type="ECO:0000256" key="5">
    <source>
        <dbReference type="ARBA" id="ARBA00022801"/>
    </source>
</evidence>
<dbReference type="PANTHER" id="PTHR30582">
    <property type="entry name" value="L,D-TRANSPEPTIDASE"/>
    <property type="match status" value="1"/>
</dbReference>
<dbReference type="GO" id="GO:0008360">
    <property type="term" value="P:regulation of cell shape"/>
    <property type="evidence" value="ECO:0007669"/>
    <property type="project" value="UniProtKB-UniRule"/>
</dbReference>
<evidence type="ECO:0000256" key="7">
    <source>
        <dbReference type="ARBA" id="ARBA00022984"/>
    </source>
</evidence>
<dbReference type="CDD" id="cd00118">
    <property type="entry name" value="LysM"/>
    <property type="match status" value="1"/>
</dbReference>
<dbReference type="GO" id="GO:0005576">
    <property type="term" value="C:extracellular region"/>
    <property type="evidence" value="ECO:0007669"/>
    <property type="project" value="TreeGrafter"/>
</dbReference>
<feature type="active site" description="Proton donor/acceptor" evidence="9">
    <location>
        <position position="224"/>
    </location>
</feature>
<dbReference type="CDD" id="cd16913">
    <property type="entry name" value="YkuD_like"/>
    <property type="match status" value="1"/>
</dbReference>
<dbReference type="GO" id="GO:0071972">
    <property type="term" value="F:peptidoglycan L,D-transpeptidase activity"/>
    <property type="evidence" value="ECO:0007669"/>
    <property type="project" value="TreeGrafter"/>
</dbReference>
<dbReference type="SUPFAM" id="SSF141523">
    <property type="entry name" value="L,D-transpeptidase catalytic domain-like"/>
    <property type="match status" value="1"/>
</dbReference>
<dbReference type="STRING" id="416874.SAMN04487958_102333"/>
<comment type="pathway">
    <text evidence="1 9">Cell wall biogenesis; peptidoglycan biosynthesis.</text>
</comment>
<keyword evidence="4" id="KW-0808">Transferase</keyword>
<keyword evidence="5" id="KW-0378">Hydrolase</keyword>
<keyword evidence="3" id="KW-0328">Glycosyltransferase</keyword>
<feature type="region of interest" description="Disordered" evidence="10">
    <location>
        <begin position="329"/>
        <end position="348"/>
    </location>
</feature>
<dbReference type="PROSITE" id="PS52029">
    <property type="entry name" value="LD_TPASE"/>
    <property type="match status" value="1"/>
</dbReference>
<evidence type="ECO:0000313" key="13">
    <source>
        <dbReference type="Proteomes" id="UP000198505"/>
    </source>
</evidence>
<dbReference type="GO" id="GO:0071555">
    <property type="term" value="P:cell wall organization"/>
    <property type="evidence" value="ECO:0007669"/>
    <property type="project" value="UniProtKB-UniRule"/>
</dbReference>
<organism evidence="12 13">
    <name type="scientific">Vreelandella subterranea</name>
    <dbReference type="NCBI Taxonomy" id="416874"/>
    <lineage>
        <taxon>Bacteria</taxon>
        <taxon>Pseudomonadati</taxon>
        <taxon>Pseudomonadota</taxon>
        <taxon>Gammaproteobacteria</taxon>
        <taxon>Oceanospirillales</taxon>
        <taxon>Halomonadaceae</taxon>
        <taxon>Vreelandella</taxon>
    </lineage>
</organism>
<evidence type="ECO:0000256" key="9">
    <source>
        <dbReference type="PROSITE-ProRule" id="PRU01373"/>
    </source>
</evidence>
<dbReference type="Proteomes" id="UP000198505">
    <property type="component" value="Unassembled WGS sequence"/>
</dbReference>
<name>A0A1H9RCH8_9GAMM</name>
<dbReference type="Pfam" id="PF03734">
    <property type="entry name" value="YkuD"/>
    <property type="match status" value="1"/>
</dbReference>
<dbReference type="InterPro" id="IPR018392">
    <property type="entry name" value="LysM"/>
</dbReference>
<evidence type="ECO:0000256" key="10">
    <source>
        <dbReference type="SAM" id="MobiDB-lite"/>
    </source>
</evidence>
<evidence type="ECO:0000313" key="12">
    <source>
        <dbReference type="EMBL" id="SER70631.1"/>
    </source>
</evidence>
<sequence>MLSVNNAAILKRLLRSPMQMGFIMSVMVSSLAWLPVAIAAQPATTQETEWPNGHYPLPEEGNIIGEADTFVVKDYDDTLIDIARRHNLGYLEMTRANPEVSIWVPGVGTEVTIPGRFILPNVERTGIVINIAELRLYYYPDVKNGETPRVETYPIGIGREGFDTPLGVTETTMNIKNPAWYPPESVKREAEARGETAPSVVPPGPDNPLGDHAIILGFDGYLIHGTNQPDGIGMRASRGCIRMLPKDIESIFDRIPPGTQVNIINQPIKIGWEDGQTLIQAFPPLGEEEHSMAALSDTMTRLNQYNVDNITIDYEQLSTVLASSSGLITPLNPKQEQEPQSSGIEEGSIEDIYKELVLPLSQRS</sequence>
<keyword evidence="13" id="KW-1185">Reference proteome</keyword>
<dbReference type="Gene3D" id="2.40.440.10">
    <property type="entry name" value="L,D-transpeptidase catalytic domain-like"/>
    <property type="match status" value="1"/>
</dbReference>
<dbReference type="GO" id="GO:0018104">
    <property type="term" value="P:peptidoglycan-protein cross-linking"/>
    <property type="evidence" value="ECO:0007669"/>
    <property type="project" value="TreeGrafter"/>
</dbReference>
<evidence type="ECO:0000259" key="11">
    <source>
        <dbReference type="PROSITE" id="PS52029"/>
    </source>
</evidence>
<evidence type="ECO:0000256" key="6">
    <source>
        <dbReference type="ARBA" id="ARBA00022960"/>
    </source>
</evidence>
<dbReference type="InterPro" id="IPR005490">
    <property type="entry name" value="LD_TPept_cat_dom"/>
</dbReference>
<feature type="compositionally biased region" description="Polar residues" evidence="10">
    <location>
        <begin position="329"/>
        <end position="343"/>
    </location>
</feature>
<gene>
    <name evidence="12" type="ORF">SAMN04487958_102333</name>
</gene>
<dbReference type="UniPathway" id="UPA00219"/>
<dbReference type="GO" id="GO:0016757">
    <property type="term" value="F:glycosyltransferase activity"/>
    <property type="evidence" value="ECO:0007669"/>
    <property type="project" value="UniProtKB-KW"/>
</dbReference>
<dbReference type="InterPro" id="IPR050979">
    <property type="entry name" value="LD-transpeptidase"/>
</dbReference>
<reference evidence="13" key="1">
    <citation type="submission" date="2016-10" db="EMBL/GenBank/DDBJ databases">
        <authorList>
            <person name="Varghese N."/>
            <person name="Submissions S."/>
        </authorList>
    </citation>
    <scope>NUCLEOTIDE SEQUENCE [LARGE SCALE GENOMIC DNA]</scope>
    <source>
        <strain evidence="13">CGMCC 1.6495</strain>
    </source>
</reference>
<protein>
    <submittedName>
        <fullName evidence="12">L,D-transpeptidase ErfK/SrfK</fullName>
    </submittedName>
</protein>
<feature type="active site" description="Nucleophile" evidence="9">
    <location>
        <position position="240"/>
    </location>
</feature>
<comment type="similarity">
    <text evidence="2">Belongs to the YkuD family.</text>
</comment>
<accession>A0A1H9RCH8</accession>
<evidence type="ECO:0000256" key="1">
    <source>
        <dbReference type="ARBA" id="ARBA00004752"/>
    </source>
</evidence>
<evidence type="ECO:0000256" key="3">
    <source>
        <dbReference type="ARBA" id="ARBA00022676"/>
    </source>
</evidence>
<keyword evidence="6 9" id="KW-0133">Cell shape</keyword>